<dbReference type="PANTHER" id="PTHR48100:SF1">
    <property type="entry name" value="HISTIDINE PHOSPHATASE FAMILY PROTEIN-RELATED"/>
    <property type="match status" value="1"/>
</dbReference>
<organism evidence="1 2">
    <name type="scientific">Gordonia asplenii</name>
    <dbReference type="NCBI Taxonomy" id="2725283"/>
    <lineage>
        <taxon>Bacteria</taxon>
        <taxon>Bacillati</taxon>
        <taxon>Actinomycetota</taxon>
        <taxon>Actinomycetes</taxon>
        <taxon>Mycobacteriales</taxon>
        <taxon>Gordoniaceae</taxon>
        <taxon>Gordonia</taxon>
    </lineage>
</organism>
<dbReference type="InterPro" id="IPR029033">
    <property type="entry name" value="His_PPase_superfam"/>
</dbReference>
<dbReference type="Pfam" id="PF00300">
    <property type="entry name" value="His_Phos_1"/>
    <property type="match status" value="1"/>
</dbReference>
<dbReference type="Proteomes" id="UP000550729">
    <property type="component" value="Unassembled WGS sequence"/>
</dbReference>
<name>A0A848LB58_9ACTN</name>
<dbReference type="InterPro" id="IPR050275">
    <property type="entry name" value="PGM_Phosphatase"/>
</dbReference>
<dbReference type="InterPro" id="IPR013078">
    <property type="entry name" value="His_Pase_superF_clade-1"/>
</dbReference>
<dbReference type="GO" id="GO:0005737">
    <property type="term" value="C:cytoplasm"/>
    <property type="evidence" value="ECO:0007669"/>
    <property type="project" value="TreeGrafter"/>
</dbReference>
<dbReference type="CDD" id="cd07067">
    <property type="entry name" value="HP_PGM_like"/>
    <property type="match status" value="1"/>
</dbReference>
<dbReference type="Gene3D" id="3.40.50.1240">
    <property type="entry name" value="Phosphoglycerate mutase-like"/>
    <property type="match status" value="1"/>
</dbReference>
<dbReference type="EMBL" id="JABBNB010000042">
    <property type="protein sequence ID" value="NMO04818.1"/>
    <property type="molecule type" value="Genomic_DNA"/>
</dbReference>
<proteinExistence type="predicted"/>
<dbReference type="SMART" id="SM00855">
    <property type="entry name" value="PGAM"/>
    <property type="match status" value="1"/>
</dbReference>
<evidence type="ECO:0000313" key="2">
    <source>
        <dbReference type="Proteomes" id="UP000550729"/>
    </source>
</evidence>
<accession>A0A848LB58</accession>
<dbReference type="PANTHER" id="PTHR48100">
    <property type="entry name" value="BROAD-SPECIFICITY PHOSPHATASE YOR283W-RELATED"/>
    <property type="match status" value="1"/>
</dbReference>
<keyword evidence="2" id="KW-1185">Reference proteome</keyword>
<sequence>MRLLLIRHARPFRIVSDAAGADPGLTPDGEVQAKRLAVDVGRGRYGVVDRIVSSPMRRAAQTAAAVDAVLGLGVNVDDRLAELDRGWTSYRSPMEFYDDRRDLFADMNAGRIGENTFDTTDFRRRVVAAVDAAASTGSAVTAIVCHGGVINAYLAEILGTSATFFTEPYYTSVTCVSVDRDGHRELLSLNETGHLRE</sequence>
<reference evidence="1 2" key="1">
    <citation type="submission" date="2020-04" db="EMBL/GenBank/DDBJ databases">
        <title>Gordonia sp. nov. TBRC 11910.</title>
        <authorList>
            <person name="Suriyachadkun C."/>
        </authorList>
    </citation>
    <scope>NUCLEOTIDE SEQUENCE [LARGE SCALE GENOMIC DNA]</scope>
    <source>
        <strain evidence="1 2">TBRC 11910</strain>
    </source>
</reference>
<dbReference type="AlphaFoldDB" id="A0A848LB58"/>
<gene>
    <name evidence="1" type="ORF">HH308_26695</name>
</gene>
<dbReference type="GO" id="GO:0016791">
    <property type="term" value="F:phosphatase activity"/>
    <property type="evidence" value="ECO:0007669"/>
    <property type="project" value="TreeGrafter"/>
</dbReference>
<dbReference type="RefSeq" id="WP_170197325.1">
    <property type="nucleotide sequence ID" value="NZ_JABBNB010000042.1"/>
</dbReference>
<dbReference type="SUPFAM" id="SSF53254">
    <property type="entry name" value="Phosphoglycerate mutase-like"/>
    <property type="match status" value="1"/>
</dbReference>
<protein>
    <submittedName>
        <fullName evidence="1">Histidine phosphatase family protein</fullName>
    </submittedName>
</protein>
<comment type="caution">
    <text evidence="1">The sequence shown here is derived from an EMBL/GenBank/DDBJ whole genome shotgun (WGS) entry which is preliminary data.</text>
</comment>
<evidence type="ECO:0000313" key="1">
    <source>
        <dbReference type="EMBL" id="NMO04818.1"/>
    </source>
</evidence>